<dbReference type="Gene3D" id="1.10.287.470">
    <property type="entry name" value="Helix hairpin bin"/>
    <property type="match status" value="1"/>
</dbReference>
<dbReference type="AlphaFoldDB" id="A0A2G1WDM7"/>
<dbReference type="Proteomes" id="UP000225740">
    <property type="component" value="Unassembled WGS sequence"/>
</dbReference>
<evidence type="ECO:0000259" key="2">
    <source>
        <dbReference type="Pfam" id="PF25917"/>
    </source>
</evidence>
<accession>A0A2G1WDM7</accession>
<dbReference type="Gene3D" id="2.40.50.100">
    <property type="match status" value="1"/>
</dbReference>
<proteinExistence type="predicted"/>
<keyword evidence="1" id="KW-0175">Coiled coil</keyword>
<dbReference type="PANTHER" id="PTHR30469:SF15">
    <property type="entry name" value="HLYD FAMILY OF SECRETION PROTEINS"/>
    <property type="match status" value="1"/>
</dbReference>
<comment type="caution">
    <text evidence="3">The sequence shown here is derived from an EMBL/GenBank/DDBJ whole genome shotgun (WGS) entry which is preliminary data.</text>
</comment>
<evidence type="ECO:0000313" key="4">
    <source>
        <dbReference type="Proteomes" id="UP000225740"/>
    </source>
</evidence>
<reference evidence="3 4" key="1">
    <citation type="submission" date="2017-06" db="EMBL/GenBank/DDBJ databases">
        <title>Description of Rhodopirellula bahusiensis sp. nov.</title>
        <authorList>
            <person name="Kizina J."/>
            <person name="Harder J."/>
        </authorList>
    </citation>
    <scope>NUCLEOTIDE SEQUENCE [LARGE SCALE GENOMIC DNA]</scope>
    <source>
        <strain evidence="3 4">SWK21</strain>
    </source>
</reference>
<dbReference type="GO" id="GO:0015562">
    <property type="term" value="F:efflux transmembrane transporter activity"/>
    <property type="evidence" value="ECO:0007669"/>
    <property type="project" value="TreeGrafter"/>
</dbReference>
<evidence type="ECO:0000313" key="3">
    <source>
        <dbReference type="EMBL" id="PHQ36920.1"/>
    </source>
</evidence>
<dbReference type="OrthoDB" id="259511at2"/>
<gene>
    <name evidence="3" type="ORF">CEE69_00610</name>
</gene>
<name>A0A2G1WDM7_9BACT</name>
<organism evidence="3 4">
    <name type="scientific">Rhodopirellula bahusiensis</name>
    <dbReference type="NCBI Taxonomy" id="2014065"/>
    <lineage>
        <taxon>Bacteria</taxon>
        <taxon>Pseudomonadati</taxon>
        <taxon>Planctomycetota</taxon>
        <taxon>Planctomycetia</taxon>
        <taxon>Pirellulales</taxon>
        <taxon>Pirellulaceae</taxon>
        <taxon>Rhodopirellula</taxon>
    </lineage>
</organism>
<protein>
    <submittedName>
        <fullName evidence="3">Hemolysin D</fullName>
    </submittedName>
</protein>
<sequence length="328" mass="35457">MFSSGFQSKFAGLPGLRTRSLAIRCLIAVLFASATIGGVSPLLADDAKSAAIVIEGAQAMLATDLALAAPIAGRVTTLAVAEGQRVSENDLLVQLDDRRARAELAAAEAAAKAAELSAASDVDQRYAERTREVRMRELEQSIDANKRYKNSVTATEIDRLQLVIDQAGLSIEQARKELEVAEARASEKRSLLKMAELKLRDHRIGSPIVGSVAETMVSAGEWVDAGTPLLRLVSLDPIRVSGFVDGRQYGPELKSRPAEFEWTESLDGKETVTKLQGEVTFVSQEVHPVNSQIRVWASFRNPDEKARPGIRGTMRILPATGEAKPLGK</sequence>
<feature type="coiled-coil region" evidence="1">
    <location>
        <begin position="92"/>
        <end position="119"/>
    </location>
</feature>
<dbReference type="InterPro" id="IPR058625">
    <property type="entry name" value="MdtA-like_BSH"/>
</dbReference>
<dbReference type="PANTHER" id="PTHR30469">
    <property type="entry name" value="MULTIDRUG RESISTANCE PROTEIN MDTA"/>
    <property type="match status" value="1"/>
</dbReference>
<dbReference type="SUPFAM" id="SSF111369">
    <property type="entry name" value="HlyD-like secretion proteins"/>
    <property type="match status" value="1"/>
</dbReference>
<feature type="domain" description="Multidrug resistance protein MdtA-like barrel-sandwich hybrid" evidence="2">
    <location>
        <begin position="70"/>
        <end position="229"/>
    </location>
</feature>
<dbReference type="GO" id="GO:1990281">
    <property type="term" value="C:efflux pump complex"/>
    <property type="evidence" value="ECO:0007669"/>
    <property type="project" value="TreeGrafter"/>
</dbReference>
<dbReference type="Gene3D" id="2.40.30.170">
    <property type="match status" value="1"/>
</dbReference>
<feature type="coiled-coil region" evidence="1">
    <location>
        <begin position="157"/>
        <end position="198"/>
    </location>
</feature>
<dbReference type="EMBL" id="NIZW01000001">
    <property type="protein sequence ID" value="PHQ36920.1"/>
    <property type="molecule type" value="Genomic_DNA"/>
</dbReference>
<dbReference type="Pfam" id="PF25917">
    <property type="entry name" value="BSH_RND"/>
    <property type="match status" value="1"/>
</dbReference>
<evidence type="ECO:0000256" key="1">
    <source>
        <dbReference type="SAM" id="Coils"/>
    </source>
</evidence>
<keyword evidence="4" id="KW-1185">Reference proteome</keyword>